<reference evidence="2" key="1">
    <citation type="journal article" date="2020" name="Stud. Mycol.">
        <title>101 Dothideomycetes genomes: a test case for predicting lifestyles and emergence of pathogens.</title>
        <authorList>
            <person name="Haridas S."/>
            <person name="Albert R."/>
            <person name="Binder M."/>
            <person name="Bloem J."/>
            <person name="Labutti K."/>
            <person name="Salamov A."/>
            <person name="Andreopoulos B."/>
            <person name="Baker S."/>
            <person name="Barry K."/>
            <person name="Bills G."/>
            <person name="Bluhm B."/>
            <person name="Cannon C."/>
            <person name="Castanera R."/>
            <person name="Culley D."/>
            <person name="Daum C."/>
            <person name="Ezra D."/>
            <person name="Gonzalez J."/>
            <person name="Henrissat B."/>
            <person name="Kuo A."/>
            <person name="Liang C."/>
            <person name="Lipzen A."/>
            <person name="Lutzoni F."/>
            <person name="Magnuson J."/>
            <person name="Mondo S."/>
            <person name="Nolan M."/>
            <person name="Ohm R."/>
            <person name="Pangilinan J."/>
            <person name="Park H.-J."/>
            <person name="Ramirez L."/>
            <person name="Alfaro M."/>
            <person name="Sun H."/>
            <person name="Tritt A."/>
            <person name="Yoshinaga Y."/>
            <person name="Zwiers L.-H."/>
            <person name="Turgeon B."/>
            <person name="Goodwin S."/>
            <person name="Spatafora J."/>
            <person name="Crous P."/>
            <person name="Grigoriev I."/>
        </authorList>
    </citation>
    <scope>NUCLEOTIDE SEQUENCE</scope>
    <source>
        <strain evidence="2">CBS 115976</strain>
    </source>
</reference>
<feature type="signal peptide" evidence="1">
    <location>
        <begin position="1"/>
        <end position="18"/>
    </location>
</feature>
<evidence type="ECO:0000256" key="1">
    <source>
        <dbReference type="SAM" id="SignalP"/>
    </source>
</evidence>
<accession>A0A6A6U7Y4</accession>
<name>A0A6A6U7Y4_9PEZI</name>
<evidence type="ECO:0000313" key="3">
    <source>
        <dbReference type="Proteomes" id="UP000799302"/>
    </source>
</evidence>
<gene>
    <name evidence="2" type="ORF">BT63DRAFT_457058</name>
</gene>
<dbReference type="AlphaFoldDB" id="A0A6A6U7Y4"/>
<organism evidence="2 3">
    <name type="scientific">Microthyrium microscopicum</name>
    <dbReference type="NCBI Taxonomy" id="703497"/>
    <lineage>
        <taxon>Eukaryota</taxon>
        <taxon>Fungi</taxon>
        <taxon>Dikarya</taxon>
        <taxon>Ascomycota</taxon>
        <taxon>Pezizomycotina</taxon>
        <taxon>Dothideomycetes</taxon>
        <taxon>Dothideomycetes incertae sedis</taxon>
        <taxon>Microthyriales</taxon>
        <taxon>Microthyriaceae</taxon>
        <taxon>Microthyrium</taxon>
    </lineage>
</organism>
<sequence length="383" mass="41665">MRLSDRYSFLLLIGSVIAVTDHPFAKREDATIVSTAELTCADPVALHPTNSRVKRQASVITSGVQSIARGITYATMAFLGSIPDPTTLSQNWNVAMADLNRGLSIFAESTCISTQEAFTVQGTIGDTIKPQMESLLSTLNEAKDSLVKGGQEKFVVRILEKILGYIQDMSGLIGGKMPPELVAVSRDAIQPIISSLQDRIEDWRILSQPQDGSSIIISSIRSITKEIASLDGEVKGFTEGPGPQLLAERDLVMQNNFGYAIRQIETAASVPSSSVKQVEAEASNVLQSVEKLVISLNSKRYLLLKTNQARVIEKLVTATNKAIKNMALAIEAKLPTDARKLHQELYSPVFAQLGEFLYTWSGKVYDDDAPVCVGPSSYPKGCR</sequence>
<keyword evidence="1" id="KW-0732">Signal</keyword>
<dbReference type="Proteomes" id="UP000799302">
    <property type="component" value="Unassembled WGS sequence"/>
</dbReference>
<protein>
    <submittedName>
        <fullName evidence="2">Uncharacterized protein</fullName>
    </submittedName>
</protein>
<feature type="chain" id="PRO_5025370665" evidence="1">
    <location>
        <begin position="19"/>
        <end position="383"/>
    </location>
</feature>
<keyword evidence="3" id="KW-1185">Reference proteome</keyword>
<dbReference type="EMBL" id="MU004237">
    <property type="protein sequence ID" value="KAF2667756.1"/>
    <property type="molecule type" value="Genomic_DNA"/>
</dbReference>
<proteinExistence type="predicted"/>
<dbReference type="Gene3D" id="1.20.1280.140">
    <property type="match status" value="1"/>
</dbReference>
<evidence type="ECO:0000313" key="2">
    <source>
        <dbReference type="EMBL" id="KAF2667756.1"/>
    </source>
</evidence>